<accession>A0A9E6XXD7</accession>
<comment type="similarity">
    <text evidence="6">Belongs to the imidazoleglycerol-phosphate dehydratase family.</text>
</comment>
<organism evidence="7 8">
    <name type="scientific">Capillimicrobium parvum</name>
    <dbReference type="NCBI Taxonomy" id="2884022"/>
    <lineage>
        <taxon>Bacteria</taxon>
        <taxon>Bacillati</taxon>
        <taxon>Actinomycetota</taxon>
        <taxon>Thermoleophilia</taxon>
        <taxon>Solirubrobacterales</taxon>
        <taxon>Capillimicrobiaceae</taxon>
        <taxon>Capillimicrobium</taxon>
    </lineage>
</organism>
<dbReference type="GO" id="GO:0004424">
    <property type="term" value="F:imidazoleglycerol-phosphate dehydratase activity"/>
    <property type="evidence" value="ECO:0007669"/>
    <property type="project" value="UniProtKB-UniRule"/>
</dbReference>
<dbReference type="NCBIfam" id="NF002111">
    <property type="entry name" value="PRK00951.2-1"/>
    <property type="match status" value="1"/>
</dbReference>
<dbReference type="FunFam" id="3.30.230.40:FF:000003">
    <property type="entry name" value="Imidazoleglycerol-phosphate dehydratase HisB"/>
    <property type="match status" value="1"/>
</dbReference>
<evidence type="ECO:0000256" key="5">
    <source>
        <dbReference type="ARBA" id="ARBA00023239"/>
    </source>
</evidence>
<protein>
    <recommendedName>
        <fullName evidence="2 6">Imidazoleglycerol-phosphate dehydratase</fullName>
        <shortName evidence="6">IGPD</shortName>
        <ecNumber evidence="6">4.2.1.19</ecNumber>
    </recommendedName>
</protein>
<comment type="pathway">
    <text evidence="1 6">Amino-acid biosynthesis; L-histidine biosynthesis; L-histidine from 5-phospho-alpha-D-ribose 1-diphosphate: step 6/9.</text>
</comment>
<keyword evidence="3 6" id="KW-0028">Amino-acid biosynthesis</keyword>
<dbReference type="EMBL" id="CP087164">
    <property type="protein sequence ID" value="UGS36302.1"/>
    <property type="molecule type" value="Genomic_DNA"/>
</dbReference>
<dbReference type="HAMAP" id="MF_00076">
    <property type="entry name" value="HisB"/>
    <property type="match status" value="1"/>
</dbReference>
<evidence type="ECO:0000256" key="4">
    <source>
        <dbReference type="ARBA" id="ARBA00023102"/>
    </source>
</evidence>
<dbReference type="SUPFAM" id="SSF54211">
    <property type="entry name" value="Ribosomal protein S5 domain 2-like"/>
    <property type="match status" value="2"/>
</dbReference>
<dbReference type="CDD" id="cd07914">
    <property type="entry name" value="IGPD"/>
    <property type="match status" value="1"/>
</dbReference>
<dbReference type="EC" id="4.2.1.19" evidence="6"/>
<sequence length="199" mass="21243">MTTTTRTSEIARRTKETDVRLTLGLDGAGAGERSTGVGFFDHMLDLLARHGRLDLTVQVDGDLETGAHHTVEDTGIVLGQALDQALGDRSGITRYGHAVVPMDEARAACAIDVSGRPYVLFEAPELTPGVTGGFEHELAEEFFRALSNQAKLTIHLTVEAGTNAHHVIEALFKAFARALREAVAIDPTETGVPSTKGVL</sequence>
<dbReference type="InterPro" id="IPR000807">
    <property type="entry name" value="ImidazoleglycerolP_deHydtase"/>
</dbReference>
<evidence type="ECO:0000313" key="7">
    <source>
        <dbReference type="EMBL" id="UGS36302.1"/>
    </source>
</evidence>
<proteinExistence type="inferred from homology"/>
<evidence type="ECO:0000256" key="3">
    <source>
        <dbReference type="ARBA" id="ARBA00022605"/>
    </source>
</evidence>
<dbReference type="Proteomes" id="UP001162834">
    <property type="component" value="Chromosome"/>
</dbReference>
<gene>
    <name evidence="6 7" type="primary">hisB</name>
    <name evidence="7" type="ORF">DSM104329_02706</name>
</gene>
<dbReference type="GO" id="GO:0005737">
    <property type="term" value="C:cytoplasm"/>
    <property type="evidence" value="ECO:0007669"/>
    <property type="project" value="UniProtKB-SubCell"/>
</dbReference>
<dbReference type="RefSeq" id="WP_259315975.1">
    <property type="nucleotide sequence ID" value="NZ_CP087164.1"/>
</dbReference>
<evidence type="ECO:0000313" key="8">
    <source>
        <dbReference type="Proteomes" id="UP001162834"/>
    </source>
</evidence>
<keyword evidence="8" id="KW-1185">Reference proteome</keyword>
<dbReference type="AlphaFoldDB" id="A0A9E6XXD7"/>
<keyword evidence="6" id="KW-0963">Cytoplasm</keyword>
<reference evidence="7" key="1">
    <citation type="journal article" date="2022" name="Int. J. Syst. Evol. Microbiol.">
        <title>Pseudomonas aegrilactucae sp. nov. and Pseudomonas morbosilactucae sp. nov., pathogens causing bacterial rot of lettuce in Japan.</title>
        <authorList>
            <person name="Sawada H."/>
            <person name="Fujikawa T."/>
            <person name="Satou M."/>
        </authorList>
    </citation>
    <scope>NUCLEOTIDE SEQUENCE</scope>
    <source>
        <strain evidence="7">0166_1</strain>
    </source>
</reference>
<dbReference type="Gene3D" id="3.30.230.40">
    <property type="entry name" value="Imidazole glycerol phosphate dehydratase, domain 1"/>
    <property type="match status" value="2"/>
</dbReference>
<evidence type="ECO:0000256" key="2">
    <source>
        <dbReference type="ARBA" id="ARBA00016664"/>
    </source>
</evidence>
<dbReference type="GO" id="GO:0000105">
    <property type="term" value="P:L-histidine biosynthetic process"/>
    <property type="evidence" value="ECO:0007669"/>
    <property type="project" value="UniProtKB-UniRule"/>
</dbReference>
<comment type="catalytic activity">
    <reaction evidence="6">
        <text>D-erythro-1-(imidazol-4-yl)glycerol 3-phosphate = 3-(imidazol-4-yl)-2-oxopropyl phosphate + H2O</text>
        <dbReference type="Rhea" id="RHEA:11040"/>
        <dbReference type="ChEBI" id="CHEBI:15377"/>
        <dbReference type="ChEBI" id="CHEBI:57766"/>
        <dbReference type="ChEBI" id="CHEBI:58278"/>
        <dbReference type="EC" id="4.2.1.19"/>
    </reaction>
</comment>
<name>A0A9E6XXD7_9ACTN</name>
<dbReference type="Pfam" id="PF00475">
    <property type="entry name" value="IGPD"/>
    <property type="match status" value="1"/>
</dbReference>
<dbReference type="KEGG" id="sbae:DSM104329_02706"/>
<comment type="subcellular location">
    <subcellularLocation>
        <location evidence="6">Cytoplasm</location>
    </subcellularLocation>
</comment>
<dbReference type="InterPro" id="IPR020568">
    <property type="entry name" value="Ribosomal_Su5_D2-typ_SF"/>
</dbReference>
<evidence type="ECO:0000256" key="6">
    <source>
        <dbReference type="HAMAP-Rule" id="MF_00076"/>
    </source>
</evidence>
<dbReference type="InterPro" id="IPR020565">
    <property type="entry name" value="ImidazoleglycerP_deHydtase_CS"/>
</dbReference>
<dbReference type="InterPro" id="IPR038494">
    <property type="entry name" value="IGPD_sf"/>
</dbReference>
<keyword evidence="5 6" id="KW-0456">Lyase</keyword>
<dbReference type="PANTHER" id="PTHR23133:SF2">
    <property type="entry name" value="IMIDAZOLEGLYCEROL-PHOSPHATE DEHYDRATASE"/>
    <property type="match status" value="1"/>
</dbReference>
<dbReference type="FunFam" id="3.30.230.40:FF:000001">
    <property type="entry name" value="Imidazoleglycerol-phosphate dehydratase HisB"/>
    <property type="match status" value="1"/>
</dbReference>
<dbReference type="PROSITE" id="PS00955">
    <property type="entry name" value="IGP_DEHYDRATASE_2"/>
    <property type="match status" value="1"/>
</dbReference>
<dbReference type="NCBIfam" id="NF002114">
    <property type="entry name" value="PRK00951.2-4"/>
    <property type="match status" value="1"/>
</dbReference>
<dbReference type="PANTHER" id="PTHR23133">
    <property type="entry name" value="IMIDAZOLEGLYCEROL-PHOSPHATE DEHYDRATASE HIS7"/>
    <property type="match status" value="1"/>
</dbReference>
<evidence type="ECO:0000256" key="1">
    <source>
        <dbReference type="ARBA" id="ARBA00005047"/>
    </source>
</evidence>
<keyword evidence="4 6" id="KW-0368">Histidine biosynthesis</keyword>